<dbReference type="PANTHER" id="PTHR12110:SF41">
    <property type="entry name" value="INOSOSE DEHYDRATASE"/>
    <property type="match status" value="1"/>
</dbReference>
<evidence type="ECO:0000313" key="3">
    <source>
        <dbReference type="Proteomes" id="UP000239522"/>
    </source>
</evidence>
<dbReference type="InterPro" id="IPR036237">
    <property type="entry name" value="Xyl_isomerase-like_sf"/>
</dbReference>
<dbReference type="Pfam" id="PF01261">
    <property type="entry name" value="AP_endonuc_2"/>
    <property type="match status" value="1"/>
</dbReference>
<reference evidence="2 3" key="1">
    <citation type="submission" date="2016-11" db="EMBL/GenBank/DDBJ databases">
        <title>Trade-off between light-utilization and light-protection in marine flavobacteria.</title>
        <authorList>
            <person name="Kumagai Y."/>
        </authorList>
    </citation>
    <scope>NUCLEOTIDE SEQUENCE [LARGE SCALE GENOMIC DNA]</scope>
    <source>
        <strain evidence="2 3">ATCC 700397</strain>
    </source>
</reference>
<protein>
    <recommendedName>
        <fullName evidence="1">Xylose isomerase-like TIM barrel domain-containing protein</fullName>
    </recommendedName>
</protein>
<dbReference type="PANTHER" id="PTHR12110">
    <property type="entry name" value="HYDROXYPYRUVATE ISOMERASE"/>
    <property type="match status" value="1"/>
</dbReference>
<proteinExistence type="predicted"/>
<evidence type="ECO:0000259" key="1">
    <source>
        <dbReference type="Pfam" id="PF01261"/>
    </source>
</evidence>
<accession>A0A2S7KYC4</accession>
<gene>
    <name evidence="2" type="ORF">BST83_11285</name>
</gene>
<dbReference type="EMBL" id="MQUA01000013">
    <property type="protein sequence ID" value="PQB07672.1"/>
    <property type="molecule type" value="Genomic_DNA"/>
</dbReference>
<feature type="domain" description="Xylose isomerase-like TIM barrel" evidence="1">
    <location>
        <begin position="11"/>
        <end position="242"/>
    </location>
</feature>
<dbReference type="InterPro" id="IPR013022">
    <property type="entry name" value="Xyl_isomerase-like_TIM-brl"/>
</dbReference>
<comment type="caution">
    <text evidence="2">The sequence shown here is derived from an EMBL/GenBank/DDBJ whole genome shotgun (WGS) entry which is preliminary data.</text>
</comment>
<dbReference type="Proteomes" id="UP000239522">
    <property type="component" value="Unassembled WGS sequence"/>
</dbReference>
<dbReference type="Gene3D" id="3.20.20.150">
    <property type="entry name" value="Divalent-metal-dependent TIM barrel enzymes"/>
    <property type="match status" value="1"/>
</dbReference>
<name>A0A2S7KYC4_9FLAO</name>
<dbReference type="SUPFAM" id="SSF51658">
    <property type="entry name" value="Xylose isomerase-like"/>
    <property type="match status" value="1"/>
</dbReference>
<sequence>MENLPPAQQIKLLKDNGYDGITLRMAEAEHVVAFNDFFEVVKKTEGFKIYSVFVRYNFADSEEDRNRWKAVVDIIQNRDIDLWFIFGKQEIGVDDEKVEDILRNVVDYSASKNVSVTLYPHSWCYFETAEQSLPMVKKINHPNLKLAVHTCHELKAGNAGRLPEIVHKVKDYISFVTIAGASKQLDTSSRKAMDATTIQPLEDGVYDFGPFLKALKKADFKGPIGYINFKIAKEPEDYLSKSLAEWKRLKNIYLNY</sequence>
<organism evidence="2 3">
    <name type="scientific">Polaribacter filamentus</name>
    <dbReference type="NCBI Taxonomy" id="53483"/>
    <lineage>
        <taxon>Bacteria</taxon>
        <taxon>Pseudomonadati</taxon>
        <taxon>Bacteroidota</taxon>
        <taxon>Flavobacteriia</taxon>
        <taxon>Flavobacteriales</taxon>
        <taxon>Flavobacteriaceae</taxon>
    </lineage>
</organism>
<dbReference type="InterPro" id="IPR050312">
    <property type="entry name" value="IolE/XylAMocC-like"/>
</dbReference>
<keyword evidence="3" id="KW-1185">Reference proteome</keyword>
<dbReference type="AlphaFoldDB" id="A0A2S7KYC4"/>
<evidence type="ECO:0000313" key="2">
    <source>
        <dbReference type="EMBL" id="PQB07672.1"/>
    </source>
</evidence>